<accession>A0ABU2KUE5</accession>
<name>A0ABU2KUE5_9ACTN</name>
<sequence>MIPAVGTGGRGGPPALYELRVGVFATPEGVRDFVHRARALPAGPEGAAARRWTVSIA</sequence>
<organism evidence="1 2">
    <name type="scientific">Streptomonospora wellingtoniae</name>
    <dbReference type="NCBI Taxonomy" id="3075544"/>
    <lineage>
        <taxon>Bacteria</taxon>
        <taxon>Bacillati</taxon>
        <taxon>Actinomycetota</taxon>
        <taxon>Actinomycetes</taxon>
        <taxon>Streptosporangiales</taxon>
        <taxon>Nocardiopsidaceae</taxon>
        <taxon>Streptomonospora</taxon>
    </lineage>
</organism>
<keyword evidence="2" id="KW-1185">Reference proteome</keyword>
<reference evidence="2" key="1">
    <citation type="submission" date="2023-07" db="EMBL/GenBank/DDBJ databases">
        <title>30 novel species of actinomycetes from the DSMZ collection.</title>
        <authorList>
            <person name="Nouioui I."/>
        </authorList>
    </citation>
    <scope>NUCLEOTIDE SEQUENCE [LARGE SCALE GENOMIC DNA]</scope>
    <source>
        <strain evidence="2">DSM 45055</strain>
    </source>
</reference>
<proteinExistence type="predicted"/>
<protein>
    <recommendedName>
        <fullName evidence="3">SPOR domain-containing protein</fullName>
    </recommendedName>
</protein>
<comment type="caution">
    <text evidence="1">The sequence shown here is derived from an EMBL/GenBank/DDBJ whole genome shotgun (WGS) entry which is preliminary data.</text>
</comment>
<evidence type="ECO:0000313" key="2">
    <source>
        <dbReference type="Proteomes" id="UP001183226"/>
    </source>
</evidence>
<evidence type="ECO:0000313" key="1">
    <source>
        <dbReference type="EMBL" id="MDT0302693.1"/>
    </source>
</evidence>
<evidence type="ECO:0008006" key="3">
    <source>
        <dbReference type="Google" id="ProtNLM"/>
    </source>
</evidence>
<dbReference type="Proteomes" id="UP001183226">
    <property type="component" value="Unassembled WGS sequence"/>
</dbReference>
<gene>
    <name evidence="1" type="ORF">RM446_11280</name>
</gene>
<dbReference type="RefSeq" id="WP_311545179.1">
    <property type="nucleotide sequence ID" value="NZ_JAVREK010000010.1"/>
</dbReference>
<dbReference type="EMBL" id="JAVREK010000010">
    <property type="protein sequence ID" value="MDT0302693.1"/>
    <property type="molecule type" value="Genomic_DNA"/>
</dbReference>